<feature type="domain" description="SERRATE/Ars2 C-terminal" evidence="8">
    <location>
        <begin position="627"/>
        <end position="755"/>
    </location>
</feature>
<feature type="compositionally biased region" description="Basic and acidic residues" evidence="7">
    <location>
        <begin position="802"/>
        <end position="811"/>
    </location>
</feature>
<name>A0A835LA55_SPOEX</name>
<evidence type="ECO:0000256" key="6">
    <source>
        <dbReference type="ARBA" id="ARBA00030701"/>
    </source>
</evidence>
<dbReference type="Proteomes" id="UP000648187">
    <property type="component" value="Unassembled WGS sequence"/>
</dbReference>
<evidence type="ECO:0000256" key="5">
    <source>
        <dbReference type="ARBA" id="ARBA00023242"/>
    </source>
</evidence>
<proteinExistence type="inferred from homology"/>
<reference evidence="10" key="1">
    <citation type="submission" date="2020-08" db="EMBL/GenBank/DDBJ databases">
        <title>Spodoptera exigua strain:BAW_Kor-Di-RS1 Genome sequencing and assembly.</title>
        <authorList>
            <person name="Kim J."/>
            <person name="Nam H.Y."/>
            <person name="Kwon M."/>
            <person name="Choi J.H."/>
            <person name="Cho S.R."/>
            <person name="Kim G.-H."/>
        </authorList>
    </citation>
    <scope>NUCLEOTIDE SEQUENCE</scope>
    <source>
        <strain evidence="10">BAW_Kor-Di-RS1</strain>
        <tissue evidence="10">Whole-body</tissue>
    </source>
</reference>
<dbReference type="PANTHER" id="PTHR13165">
    <property type="entry name" value="ARSENITE-RESISTANCE PROTEIN 2"/>
    <property type="match status" value="1"/>
</dbReference>
<dbReference type="Pfam" id="PF04959">
    <property type="entry name" value="ARS2"/>
    <property type="match status" value="1"/>
</dbReference>
<feature type="compositionally biased region" description="Pro residues" evidence="7">
    <location>
        <begin position="750"/>
        <end position="761"/>
    </location>
</feature>
<sequence length="828" mass="94481">MADSDDEYDRKRRDKFRGERGTAEGSSYRSSDRREERSRGREDWSERSRGGRSGPDYRDYRGGASASRGYSPVRGEGPPTKRIRPDWPIDDRRYGGMPHDSYGYGWPHDHFGPHLAHQGYGQPMAPVPARDAVMPLGATDGPPTMMSFKAFLAAQDDSITVDDAIQKYNEYKLEFRRQQLNEFFVAHKDEEWFKIKYHPEESVKRKEEQLGALKNRLNVFLELLEKGELDKVSVDIDKSDKLIRLLDTVVIKLEGGTEEDLKELDEPPPQENSASNDKADKNDSDKPVVIDVDDVKVKEEKEEDKKEEKKAPESPKPTAPLTMEIDPHLRQLQEQAKLFSRFNSTGTEPEQEEVKEKEKEPQKMVTNTTENDKDKEKSGDERAESVSDVVMEKKESRALHKTTSIFLRNLAPTITKAEVEAMCKRYGGFLRVALADPLPERRWFRRGWVTFRRDVNIKDICWNLNNIRLRECELGAIVNRDLQRRIRPVSGITLERPVLRADARLAARLAHLLDTRTKLWQESSDEQTTDDQANRNETFSLNSKNPVLHKITEHLIEEASTEEEELLGLEASSESAVSEQPDPELVRVLDRLVLYLRIVHSVDYYNHCEYPYEDEMPNRCGIMHARSGPPANKPTQQEIQDYVKTFEGKMSAFLQDVKPLSDEELQKLGIKDTDAEVEKFILANTQELAKDKWLCPLSGKKFKGPDFIRKHIFNKHGEKVEEVRREVSYFNAYVRDVRRPQQPEAGARAQPPPAHPPPPQPYAGGPGGPGGPGGGPAAARGWGWGGWAPPAAYAPRHPRFSRPRENVDRSRPIIAYNDLDFPDSGDIF</sequence>
<feature type="compositionally biased region" description="Basic and acidic residues" evidence="7">
    <location>
        <begin position="352"/>
        <end position="362"/>
    </location>
</feature>
<dbReference type="Pfam" id="PF12066">
    <property type="entry name" value="SERRATE_Ars2_N"/>
    <property type="match status" value="1"/>
</dbReference>
<keyword evidence="5" id="KW-0539">Nucleus</keyword>
<comment type="caution">
    <text evidence="10">The sequence shown here is derived from an EMBL/GenBank/DDBJ whole genome shotgun (WGS) entry which is preliminary data.</text>
</comment>
<dbReference type="GO" id="GO:0016604">
    <property type="term" value="C:nuclear body"/>
    <property type="evidence" value="ECO:0007669"/>
    <property type="project" value="TreeGrafter"/>
</dbReference>
<dbReference type="Gene3D" id="3.30.70.330">
    <property type="match status" value="1"/>
</dbReference>
<feature type="region of interest" description="Disordered" evidence="7">
    <location>
        <begin position="343"/>
        <end position="389"/>
    </location>
</feature>
<organism evidence="10 11">
    <name type="scientific">Spodoptera exigua</name>
    <name type="common">Beet armyworm</name>
    <name type="synonym">Noctua fulgens</name>
    <dbReference type="NCBI Taxonomy" id="7107"/>
    <lineage>
        <taxon>Eukaryota</taxon>
        <taxon>Metazoa</taxon>
        <taxon>Ecdysozoa</taxon>
        <taxon>Arthropoda</taxon>
        <taxon>Hexapoda</taxon>
        <taxon>Insecta</taxon>
        <taxon>Pterygota</taxon>
        <taxon>Neoptera</taxon>
        <taxon>Endopterygota</taxon>
        <taxon>Lepidoptera</taxon>
        <taxon>Glossata</taxon>
        <taxon>Ditrysia</taxon>
        <taxon>Noctuoidea</taxon>
        <taxon>Noctuidae</taxon>
        <taxon>Amphipyrinae</taxon>
        <taxon>Spodoptera</taxon>
    </lineage>
</organism>
<feature type="region of interest" description="Disordered" evidence="7">
    <location>
        <begin position="259"/>
        <end position="323"/>
    </location>
</feature>
<comment type="similarity">
    <text evidence="2">Belongs to the ARS2 family.</text>
</comment>
<feature type="compositionally biased region" description="Acidic residues" evidence="7">
    <location>
        <begin position="259"/>
        <end position="268"/>
    </location>
</feature>
<feature type="region of interest" description="Disordered" evidence="7">
    <location>
        <begin position="1"/>
        <end position="91"/>
    </location>
</feature>
<dbReference type="CDD" id="cd00590">
    <property type="entry name" value="RRM_SF"/>
    <property type="match status" value="1"/>
</dbReference>
<feature type="region of interest" description="Disordered" evidence="7">
    <location>
        <begin position="734"/>
        <end position="828"/>
    </location>
</feature>
<feature type="compositionally biased region" description="Basic and acidic residues" evidence="7">
    <location>
        <begin position="277"/>
        <end position="313"/>
    </location>
</feature>
<gene>
    <name evidence="10" type="ORF">HW555_002494</name>
</gene>
<dbReference type="GO" id="GO:0003676">
    <property type="term" value="F:nucleic acid binding"/>
    <property type="evidence" value="ECO:0007669"/>
    <property type="project" value="InterPro"/>
</dbReference>
<dbReference type="InterPro" id="IPR007042">
    <property type="entry name" value="SERRATE/Ars2_C"/>
</dbReference>
<keyword evidence="11" id="KW-1185">Reference proteome</keyword>
<dbReference type="AlphaFoldDB" id="A0A835LA55"/>
<feature type="compositionally biased region" description="Gly residues" evidence="7">
    <location>
        <begin position="764"/>
        <end position="786"/>
    </location>
</feature>
<accession>A0A835LA55</accession>
<evidence type="ECO:0000256" key="3">
    <source>
        <dbReference type="ARBA" id="ARBA00017364"/>
    </source>
</evidence>
<feature type="domain" description="SERRATE/Ars2 N-terminal" evidence="9">
    <location>
        <begin position="149"/>
        <end position="258"/>
    </location>
</feature>
<evidence type="ECO:0000259" key="9">
    <source>
        <dbReference type="Pfam" id="PF12066"/>
    </source>
</evidence>
<evidence type="ECO:0000256" key="1">
    <source>
        <dbReference type="ARBA" id="ARBA00004123"/>
    </source>
</evidence>
<protein>
    <recommendedName>
        <fullName evidence="3">Serrate RNA effector molecule homolog</fullName>
    </recommendedName>
    <alternativeName>
        <fullName evidence="6">Arsenite-resistance protein 2 homolog</fullName>
    </alternativeName>
</protein>
<evidence type="ECO:0000313" key="11">
    <source>
        <dbReference type="Proteomes" id="UP000648187"/>
    </source>
</evidence>
<evidence type="ECO:0000256" key="2">
    <source>
        <dbReference type="ARBA" id="ARBA00005407"/>
    </source>
</evidence>
<dbReference type="InterPro" id="IPR012677">
    <property type="entry name" value="Nucleotide-bd_a/b_plait_sf"/>
</dbReference>
<feature type="compositionally biased region" description="Basic and acidic residues" evidence="7">
    <location>
        <begin position="370"/>
        <end position="389"/>
    </location>
</feature>
<dbReference type="InterPro" id="IPR021933">
    <property type="entry name" value="SERRATE/Ars2_N"/>
</dbReference>
<feature type="compositionally biased region" description="Basic and acidic residues" evidence="7">
    <location>
        <begin position="8"/>
        <end position="22"/>
    </location>
</feature>
<dbReference type="SUPFAM" id="SSF54928">
    <property type="entry name" value="RNA-binding domain, RBD"/>
    <property type="match status" value="1"/>
</dbReference>
<evidence type="ECO:0000256" key="4">
    <source>
        <dbReference type="ARBA" id="ARBA00023158"/>
    </source>
</evidence>
<comment type="subcellular location">
    <subcellularLocation>
        <location evidence="1">Nucleus</location>
    </subcellularLocation>
</comment>
<feature type="compositionally biased region" description="Basic and acidic residues" evidence="7">
    <location>
        <begin position="30"/>
        <end position="61"/>
    </location>
</feature>
<keyword evidence="4" id="KW-0943">RNA-mediated gene silencing</keyword>
<dbReference type="GO" id="GO:0031053">
    <property type="term" value="P:primary miRNA processing"/>
    <property type="evidence" value="ECO:0007669"/>
    <property type="project" value="TreeGrafter"/>
</dbReference>
<evidence type="ECO:0000259" key="8">
    <source>
        <dbReference type="Pfam" id="PF04959"/>
    </source>
</evidence>
<evidence type="ECO:0000256" key="7">
    <source>
        <dbReference type="SAM" id="MobiDB-lite"/>
    </source>
</evidence>
<dbReference type="EMBL" id="JACKWZ010000023">
    <property type="protein sequence ID" value="KAF9421561.1"/>
    <property type="molecule type" value="Genomic_DNA"/>
</dbReference>
<evidence type="ECO:0000313" key="10">
    <source>
        <dbReference type="EMBL" id="KAF9421561.1"/>
    </source>
</evidence>
<dbReference type="PANTHER" id="PTHR13165:SF0">
    <property type="entry name" value="SERRATE RNA EFFECTOR MOLECULE HOMOLOG"/>
    <property type="match status" value="1"/>
</dbReference>
<dbReference type="InterPro" id="IPR039727">
    <property type="entry name" value="SE/Ars2"/>
</dbReference>
<dbReference type="InterPro" id="IPR035979">
    <property type="entry name" value="RBD_domain_sf"/>
</dbReference>